<dbReference type="EMBL" id="JARKIE010000254">
    <property type="protein sequence ID" value="KAJ7661053.1"/>
    <property type="molecule type" value="Genomic_DNA"/>
</dbReference>
<evidence type="ECO:0000313" key="1">
    <source>
        <dbReference type="EMBL" id="KAJ7661053.1"/>
    </source>
</evidence>
<evidence type="ECO:0000313" key="2">
    <source>
        <dbReference type="Proteomes" id="UP001221757"/>
    </source>
</evidence>
<keyword evidence="2" id="KW-1185">Reference proteome</keyword>
<protein>
    <submittedName>
        <fullName evidence="1">Uncharacterized protein</fullName>
    </submittedName>
</protein>
<proteinExistence type="predicted"/>
<organism evidence="1 2">
    <name type="scientific">Mycena rosella</name>
    <name type="common">Pink bonnet</name>
    <name type="synonym">Agaricus rosellus</name>
    <dbReference type="NCBI Taxonomy" id="1033263"/>
    <lineage>
        <taxon>Eukaryota</taxon>
        <taxon>Fungi</taxon>
        <taxon>Dikarya</taxon>
        <taxon>Basidiomycota</taxon>
        <taxon>Agaricomycotina</taxon>
        <taxon>Agaricomycetes</taxon>
        <taxon>Agaricomycetidae</taxon>
        <taxon>Agaricales</taxon>
        <taxon>Marasmiineae</taxon>
        <taxon>Mycenaceae</taxon>
        <taxon>Mycena</taxon>
    </lineage>
</organism>
<name>A0AAD7CSB0_MYCRO</name>
<dbReference type="AlphaFoldDB" id="A0AAD7CSB0"/>
<dbReference type="Proteomes" id="UP001221757">
    <property type="component" value="Unassembled WGS sequence"/>
</dbReference>
<reference evidence="1" key="1">
    <citation type="submission" date="2023-03" db="EMBL/GenBank/DDBJ databases">
        <title>Massive genome expansion in bonnet fungi (Mycena s.s.) driven by repeated elements and novel gene families across ecological guilds.</title>
        <authorList>
            <consortium name="Lawrence Berkeley National Laboratory"/>
            <person name="Harder C.B."/>
            <person name="Miyauchi S."/>
            <person name="Viragh M."/>
            <person name="Kuo A."/>
            <person name="Thoen E."/>
            <person name="Andreopoulos B."/>
            <person name="Lu D."/>
            <person name="Skrede I."/>
            <person name="Drula E."/>
            <person name="Henrissat B."/>
            <person name="Morin E."/>
            <person name="Kohler A."/>
            <person name="Barry K."/>
            <person name="LaButti K."/>
            <person name="Morin E."/>
            <person name="Salamov A."/>
            <person name="Lipzen A."/>
            <person name="Mereny Z."/>
            <person name="Hegedus B."/>
            <person name="Baldrian P."/>
            <person name="Stursova M."/>
            <person name="Weitz H."/>
            <person name="Taylor A."/>
            <person name="Grigoriev I.V."/>
            <person name="Nagy L.G."/>
            <person name="Martin F."/>
            <person name="Kauserud H."/>
        </authorList>
    </citation>
    <scope>NUCLEOTIDE SEQUENCE</scope>
    <source>
        <strain evidence="1">CBHHK067</strain>
    </source>
</reference>
<gene>
    <name evidence="1" type="ORF">B0H17DRAFT_1144835</name>
</gene>
<sequence>MNGGQLAHSPLPLDGLTAAAGHPIPPVGISLGDGHSLSDLTGAWANISCSSLYQETQRLAAVPAGAAGAAGKAAGAGLGAAIKGVGTSIANGIAGGLGTTIGTTLAGLGLGALADKLFPEDPVAATPRELADELAGRNELPTDLSDVDVNVLLGDFNSVQNDRRALDAIKHIFEREISFDDLD</sequence>
<accession>A0AAD7CSB0</accession>
<comment type="caution">
    <text evidence="1">The sequence shown here is derived from an EMBL/GenBank/DDBJ whole genome shotgun (WGS) entry which is preliminary data.</text>
</comment>